<sequence length="395" mass="42158">MSRPLAVICCAVLVALAGCAGGGPTTETAETTHPSPESPTSTAPASEESGLTLAVGATVELETLARAHAKLLENRSYTLRVDRRGGPRVTSVDGSGLARIDDTFRDTFFQTDEAAFRNRTEDGTHRYVARPATLNRSTGADLLAATSGGLVVTNTTTVEGETRYVLTPGIDYTNASGPRPYRKAVATESGLVTNYTSGTFSPDRGIDVVESFTVTDVGETTVEPPRWVSLIRDAPVAEATGTVVVEHPELDARLRVTDATDRRHVALRENENDWLAEGFVADAAVSPVVDPVVRDRSANATITVGYDESQLPAGANERNVSLFLYNETVGTYVQMNTTVDADADTATATRAYNVTYSTDGGPEQTIRPTINHPQGRPVVVVLHAPTYYQAWQNAG</sequence>
<dbReference type="AlphaFoldDB" id="A0ABD6CBR5"/>
<protein>
    <recommendedName>
        <fullName evidence="4">Outer membrane lipoprotein-sorting protein</fullName>
    </recommendedName>
</protein>
<reference evidence="2 3" key="1">
    <citation type="journal article" date="2019" name="Int. J. Syst. Evol. Microbiol.">
        <title>The Global Catalogue of Microorganisms (GCM) 10K type strain sequencing project: providing services to taxonomists for standard genome sequencing and annotation.</title>
        <authorList>
            <consortium name="The Broad Institute Genomics Platform"/>
            <consortium name="The Broad Institute Genome Sequencing Center for Infectious Disease"/>
            <person name="Wu L."/>
            <person name="Ma J."/>
        </authorList>
    </citation>
    <scope>NUCLEOTIDE SEQUENCE [LARGE SCALE GENOMIC DNA]</scope>
    <source>
        <strain evidence="2 3">CGMCC 1.12125</strain>
    </source>
</reference>
<gene>
    <name evidence="2" type="ORF">ACFR9U_06680</name>
</gene>
<dbReference type="PROSITE" id="PS51257">
    <property type="entry name" value="PROKAR_LIPOPROTEIN"/>
    <property type="match status" value="1"/>
</dbReference>
<organism evidence="2 3">
    <name type="scientific">Halorientalis brevis</name>
    <dbReference type="NCBI Taxonomy" id="1126241"/>
    <lineage>
        <taxon>Archaea</taxon>
        <taxon>Methanobacteriati</taxon>
        <taxon>Methanobacteriota</taxon>
        <taxon>Stenosarchaea group</taxon>
        <taxon>Halobacteria</taxon>
        <taxon>Halobacteriales</taxon>
        <taxon>Haloarculaceae</taxon>
        <taxon>Halorientalis</taxon>
    </lineage>
</organism>
<feature type="compositionally biased region" description="Low complexity" evidence="1">
    <location>
        <begin position="25"/>
        <end position="48"/>
    </location>
</feature>
<comment type="caution">
    <text evidence="2">The sequence shown here is derived from an EMBL/GenBank/DDBJ whole genome shotgun (WGS) entry which is preliminary data.</text>
</comment>
<proteinExistence type="predicted"/>
<evidence type="ECO:0000313" key="2">
    <source>
        <dbReference type="EMBL" id="MFD1586662.1"/>
    </source>
</evidence>
<evidence type="ECO:0000256" key="1">
    <source>
        <dbReference type="SAM" id="MobiDB-lite"/>
    </source>
</evidence>
<name>A0ABD6CBR5_9EURY</name>
<accession>A0ABD6CBR5</accession>
<dbReference type="Proteomes" id="UP001597119">
    <property type="component" value="Unassembled WGS sequence"/>
</dbReference>
<dbReference type="RefSeq" id="WP_247379243.1">
    <property type="nucleotide sequence ID" value="NZ_JALLGV010000007.1"/>
</dbReference>
<dbReference type="EMBL" id="JBHUDJ010000002">
    <property type="protein sequence ID" value="MFD1586662.1"/>
    <property type="molecule type" value="Genomic_DNA"/>
</dbReference>
<evidence type="ECO:0008006" key="4">
    <source>
        <dbReference type="Google" id="ProtNLM"/>
    </source>
</evidence>
<evidence type="ECO:0000313" key="3">
    <source>
        <dbReference type="Proteomes" id="UP001597119"/>
    </source>
</evidence>
<keyword evidence="3" id="KW-1185">Reference proteome</keyword>
<feature type="region of interest" description="Disordered" evidence="1">
    <location>
        <begin position="24"/>
        <end position="48"/>
    </location>
</feature>